<name>T0PT50_SAPDV</name>
<keyword evidence="1" id="KW-0472">Membrane</keyword>
<feature type="transmembrane region" description="Helical" evidence="1">
    <location>
        <begin position="289"/>
        <end position="310"/>
    </location>
</feature>
<keyword evidence="3" id="KW-1185">Reference proteome</keyword>
<proteinExistence type="predicted"/>
<protein>
    <recommendedName>
        <fullName evidence="4">Polycystin domain-containing protein</fullName>
    </recommendedName>
</protein>
<dbReference type="EMBL" id="JH767192">
    <property type="protein sequence ID" value="EQC28689.1"/>
    <property type="molecule type" value="Genomic_DNA"/>
</dbReference>
<sequence>MRKAIMDGPLAIGVTGRHRVVYFNKVSVAFSFCFLLNLAAMPLKAYLSEALPWSPRPTPTVGVQVGPNQTFEMYEAHALEFYRNHYNNSTLDLKTLYAFDPAQALDIIWVPIAFVDAGDFSFAGLPGSTFYSRRARRTVKGFMTRTSNLSSVAVIEVGTLLGQPSSVSGVWVEVLPTTNATFLYFAAQLSPGSTQWLYIKFAYRIGLTCVILERMWSTYFRHYRTLLWNLRALGVPNVTDTTFIEIVIGDPTALILQNTLVCGLFVIDFWCSMEIVGQSFVRLSQLQNLVTFSLAALYLSRTVWFAYLLLNLTGRTVRRYHLERLIAQVDPTTVAIAVLVSVGPVTFLQSRSGFFVDVYHFLFTFIVPNDHIDDYKEDCLAAMLYSILIGLLPINYGFGKPIARALHERARGMLRRQARSIRVRPLRSHATRRVTRHADDFGKFVYNDWKHRCLYSILTALNPQHVSALFIGGSIYKLFDTHRGFQRNAAFSFRGSDCYVIAHSPTSVLSYRLSLIDCLHLHHPHLKLHNTYKRAFGHIEFAPETESLVVTLGRDKARWVQ</sequence>
<accession>T0PT50</accession>
<dbReference type="VEuPathDB" id="FungiDB:SDRG_13564"/>
<dbReference type="AlphaFoldDB" id="T0PT50"/>
<organism evidence="2 3">
    <name type="scientific">Saprolegnia diclina (strain VS20)</name>
    <dbReference type="NCBI Taxonomy" id="1156394"/>
    <lineage>
        <taxon>Eukaryota</taxon>
        <taxon>Sar</taxon>
        <taxon>Stramenopiles</taxon>
        <taxon>Oomycota</taxon>
        <taxon>Saprolegniomycetes</taxon>
        <taxon>Saprolegniales</taxon>
        <taxon>Saprolegniaceae</taxon>
        <taxon>Saprolegnia</taxon>
    </lineage>
</organism>
<dbReference type="InParanoid" id="T0PT50"/>
<evidence type="ECO:0000256" key="1">
    <source>
        <dbReference type="SAM" id="Phobius"/>
    </source>
</evidence>
<dbReference type="GeneID" id="19954291"/>
<dbReference type="Proteomes" id="UP000030762">
    <property type="component" value="Unassembled WGS sequence"/>
</dbReference>
<dbReference type="OMA" id="VILERMW"/>
<dbReference type="OrthoDB" id="69698at2759"/>
<evidence type="ECO:0000313" key="2">
    <source>
        <dbReference type="EMBL" id="EQC28689.1"/>
    </source>
</evidence>
<feature type="transmembrane region" description="Helical" evidence="1">
    <location>
        <begin position="380"/>
        <end position="399"/>
    </location>
</feature>
<feature type="transmembrane region" description="Helical" evidence="1">
    <location>
        <begin position="21"/>
        <end position="41"/>
    </location>
</feature>
<evidence type="ECO:0008006" key="4">
    <source>
        <dbReference type="Google" id="ProtNLM"/>
    </source>
</evidence>
<evidence type="ECO:0000313" key="3">
    <source>
        <dbReference type="Proteomes" id="UP000030762"/>
    </source>
</evidence>
<gene>
    <name evidence="2" type="ORF">SDRG_13564</name>
</gene>
<keyword evidence="1" id="KW-1133">Transmembrane helix</keyword>
<keyword evidence="1" id="KW-0812">Transmembrane</keyword>
<reference evidence="2 3" key="1">
    <citation type="submission" date="2012-04" db="EMBL/GenBank/DDBJ databases">
        <title>The Genome Sequence of Saprolegnia declina VS20.</title>
        <authorList>
            <consortium name="The Broad Institute Genome Sequencing Platform"/>
            <person name="Russ C."/>
            <person name="Nusbaum C."/>
            <person name="Tyler B."/>
            <person name="van West P."/>
            <person name="Dieguez-Uribeondo J."/>
            <person name="de Bruijn I."/>
            <person name="Tripathy S."/>
            <person name="Jiang R."/>
            <person name="Young S.K."/>
            <person name="Zeng Q."/>
            <person name="Gargeya S."/>
            <person name="Fitzgerald M."/>
            <person name="Haas B."/>
            <person name="Abouelleil A."/>
            <person name="Alvarado L."/>
            <person name="Arachchi H.M."/>
            <person name="Berlin A."/>
            <person name="Chapman S.B."/>
            <person name="Goldberg J."/>
            <person name="Griggs A."/>
            <person name="Gujja S."/>
            <person name="Hansen M."/>
            <person name="Howarth C."/>
            <person name="Imamovic A."/>
            <person name="Larimer J."/>
            <person name="McCowen C."/>
            <person name="Montmayeur A."/>
            <person name="Murphy C."/>
            <person name="Neiman D."/>
            <person name="Pearson M."/>
            <person name="Priest M."/>
            <person name="Roberts A."/>
            <person name="Saif S."/>
            <person name="Shea T."/>
            <person name="Sisk P."/>
            <person name="Sykes S."/>
            <person name="Wortman J."/>
            <person name="Nusbaum C."/>
            <person name="Birren B."/>
        </authorList>
    </citation>
    <scope>NUCLEOTIDE SEQUENCE [LARGE SCALE GENOMIC DNA]</scope>
    <source>
        <strain evidence="2 3">VS20</strain>
    </source>
</reference>
<dbReference type="RefSeq" id="XP_008617881.1">
    <property type="nucleotide sequence ID" value="XM_008619659.1"/>
</dbReference>
<feature type="transmembrane region" description="Helical" evidence="1">
    <location>
        <begin position="331"/>
        <end position="349"/>
    </location>
</feature>